<protein>
    <recommendedName>
        <fullName evidence="10">CRISPR-associated endonuclease Cas1</fullName>
        <ecNumber evidence="10">3.1.-.-</ecNumber>
    </recommendedName>
</protein>
<dbReference type="GO" id="GO:0043571">
    <property type="term" value="P:maintenance of CRISPR repeat elements"/>
    <property type="evidence" value="ECO:0007669"/>
    <property type="project" value="UniProtKB-UniRule"/>
</dbReference>
<feature type="binding site" evidence="10">
    <location>
        <position position="147"/>
    </location>
    <ligand>
        <name>Mn(2+)</name>
        <dbReference type="ChEBI" id="CHEBI:29035"/>
    </ligand>
</feature>
<dbReference type="GO" id="GO:0004520">
    <property type="term" value="F:DNA endonuclease activity"/>
    <property type="evidence" value="ECO:0007669"/>
    <property type="project" value="InterPro"/>
</dbReference>
<keyword evidence="6 10" id="KW-0051">Antiviral defense</keyword>
<evidence type="ECO:0000313" key="11">
    <source>
        <dbReference type="EMBL" id="NEG69210.1"/>
    </source>
</evidence>
<gene>
    <name evidence="10 11" type="primary">cas1</name>
    <name evidence="11" type="ORF">F6S87_00920</name>
</gene>
<evidence type="ECO:0000256" key="3">
    <source>
        <dbReference type="ARBA" id="ARBA00022759"/>
    </source>
</evidence>
<dbReference type="EC" id="3.1.-.-" evidence="10"/>
<dbReference type="EMBL" id="VYSG01000001">
    <property type="protein sequence ID" value="NEG69210.1"/>
    <property type="molecule type" value="Genomic_DNA"/>
</dbReference>
<dbReference type="NCBIfam" id="TIGR00287">
    <property type="entry name" value="cas1"/>
    <property type="match status" value="1"/>
</dbReference>
<keyword evidence="8 10" id="KW-0464">Manganese</keyword>
<evidence type="ECO:0000256" key="4">
    <source>
        <dbReference type="ARBA" id="ARBA00022801"/>
    </source>
</evidence>
<dbReference type="AlphaFoldDB" id="A0A6I5N9N1"/>
<evidence type="ECO:0000256" key="5">
    <source>
        <dbReference type="ARBA" id="ARBA00022842"/>
    </source>
</evidence>
<keyword evidence="1 10" id="KW-0540">Nuclease</keyword>
<keyword evidence="4 10" id="KW-0378">Hydrolase</keyword>
<evidence type="ECO:0000313" key="12">
    <source>
        <dbReference type="Proteomes" id="UP000469292"/>
    </source>
</evidence>
<dbReference type="Gene3D" id="3.100.10.20">
    <property type="entry name" value="CRISPR-associated endonuclease Cas1, N-terminal domain"/>
    <property type="match status" value="1"/>
</dbReference>
<feature type="binding site" evidence="10">
    <location>
        <position position="204"/>
    </location>
    <ligand>
        <name>Mn(2+)</name>
        <dbReference type="ChEBI" id="CHEBI:29035"/>
    </ligand>
</feature>
<comment type="function">
    <text evidence="10">CRISPR (clustered regularly interspaced short palindromic repeat), is an adaptive immune system that provides protection against mobile genetic elements (viruses, transposable elements and conjugative plasmids). CRISPR clusters contain spacers, sequences complementary to antecedent mobile elements, and target invading nucleic acids. CRISPR clusters are transcribed and processed into CRISPR RNA (crRNA). Acts as a dsDNA endonuclease. Involved in the integration of spacer DNA into the CRISPR cassette.</text>
</comment>
<dbReference type="GO" id="GO:0051607">
    <property type="term" value="P:defense response to virus"/>
    <property type="evidence" value="ECO:0007669"/>
    <property type="project" value="UniProtKB-UniRule"/>
</dbReference>
<comment type="subunit">
    <text evidence="9 10">Homodimer, forms a heterotetramer with a Cas2 homodimer.</text>
</comment>
<keyword evidence="12" id="KW-1185">Reference proteome</keyword>
<organism evidence="11 12">
    <name type="scientific">Bifidobacterium choloepi</name>
    <dbReference type="NCBI Taxonomy" id="2614131"/>
    <lineage>
        <taxon>Bacteria</taxon>
        <taxon>Bacillati</taxon>
        <taxon>Actinomycetota</taxon>
        <taxon>Actinomycetes</taxon>
        <taxon>Bifidobacteriales</taxon>
        <taxon>Bifidobacteriaceae</taxon>
        <taxon>Bifidobacterium</taxon>
    </lineage>
</organism>
<dbReference type="RefSeq" id="WP_163226806.1">
    <property type="nucleotide sequence ID" value="NZ_VYSG01000001.1"/>
</dbReference>
<comment type="similarity">
    <text evidence="10">Belongs to the CRISPR-associated endonuclease Cas1 family.</text>
</comment>
<evidence type="ECO:0000256" key="6">
    <source>
        <dbReference type="ARBA" id="ARBA00023118"/>
    </source>
</evidence>
<dbReference type="InterPro" id="IPR019855">
    <property type="entry name" value="CRISPR-assoc_Cas1_NMENI"/>
</dbReference>
<dbReference type="InterPro" id="IPR042211">
    <property type="entry name" value="CRISPR-assoc_Cas1_N"/>
</dbReference>
<evidence type="ECO:0000256" key="2">
    <source>
        <dbReference type="ARBA" id="ARBA00022723"/>
    </source>
</evidence>
<feature type="binding site" evidence="10">
    <location>
        <position position="219"/>
    </location>
    <ligand>
        <name>Mn(2+)</name>
        <dbReference type="ChEBI" id="CHEBI:29035"/>
    </ligand>
</feature>
<evidence type="ECO:0000256" key="8">
    <source>
        <dbReference type="ARBA" id="ARBA00023211"/>
    </source>
</evidence>
<keyword evidence="2 10" id="KW-0479">Metal-binding</keyword>
<comment type="caution">
    <text evidence="11">The sequence shown here is derived from an EMBL/GenBank/DDBJ whole genome shotgun (WGS) entry which is preliminary data.</text>
</comment>
<proteinExistence type="inferred from homology"/>
<dbReference type="InterPro" id="IPR042206">
    <property type="entry name" value="CRISPR-assoc_Cas1_C"/>
</dbReference>
<dbReference type="Proteomes" id="UP000469292">
    <property type="component" value="Unassembled WGS sequence"/>
</dbReference>
<name>A0A6I5N9N1_9BIFI</name>
<evidence type="ECO:0000256" key="10">
    <source>
        <dbReference type="HAMAP-Rule" id="MF_01470"/>
    </source>
</evidence>
<dbReference type="GO" id="GO:0003677">
    <property type="term" value="F:DNA binding"/>
    <property type="evidence" value="ECO:0007669"/>
    <property type="project" value="UniProtKB-KW"/>
</dbReference>
<dbReference type="PANTHER" id="PTHR34353:SF2">
    <property type="entry name" value="CRISPR-ASSOCIATED ENDONUCLEASE CAS1 1"/>
    <property type="match status" value="1"/>
</dbReference>
<evidence type="ECO:0000256" key="9">
    <source>
        <dbReference type="ARBA" id="ARBA00038592"/>
    </source>
</evidence>
<accession>A0A6I5N9N1</accession>
<comment type="cofactor">
    <cofactor evidence="10">
        <name>Mg(2+)</name>
        <dbReference type="ChEBI" id="CHEBI:18420"/>
    </cofactor>
    <cofactor evidence="10">
        <name>Mn(2+)</name>
        <dbReference type="ChEBI" id="CHEBI:29035"/>
    </cofactor>
</comment>
<dbReference type="GO" id="GO:0016787">
    <property type="term" value="F:hydrolase activity"/>
    <property type="evidence" value="ECO:0007669"/>
    <property type="project" value="UniProtKB-KW"/>
</dbReference>
<dbReference type="PANTHER" id="PTHR34353">
    <property type="entry name" value="CRISPR-ASSOCIATED ENDONUCLEASE CAS1 1"/>
    <property type="match status" value="1"/>
</dbReference>
<dbReference type="HAMAP" id="MF_01470">
    <property type="entry name" value="Cas1"/>
    <property type="match status" value="1"/>
</dbReference>
<dbReference type="NCBIfam" id="TIGR03639">
    <property type="entry name" value="cas1_NMENI"/>
    <property type="match status" value="1"/>
</dbReference>
<dbReference type="InterPro" id="IPR002729">
    <property type="entry name" value="CRISPR-assoc_Cas1"/>
</dbReference>
<evidence type="ECO:0000256" key="7">
    <source>
        <dbReference type="ARBA" id="ARBA00023125"/>
    </source>
</evidence>
<dbReference type="InterPro" id="IPR050646">
    <property type="entry name" value="Cas1"/>
</dbReference>
<keyword evidence="5 10" id="KW-0460">Magnesium</keyword>
<dbReference type="Gene3D" id="1.20.120.920">
    <property type="entry name" value="CRISPR-associated endonuclease Cas1, C-terminal domain"/>
    <property type="match status" value="1"/>
</dbReference>
<keyword evidence="7 10" id="KW-0238">DNA-binding</keyword>
<keyword evidence="3 10" id="KW-0255">Endonuclease</keyword>
<dbReference type="GO" id="GO:0046872">
    <property type="term" value="F:metal ion binding"/>
    <property type="evidence" value="ECO:0007669"/>
    <property type="project" value="UniProtKB-UniRule"/>
</dbReference>
<reference evidence="11 12" key="1">
    <citation type="submission" date="2019-09" db="EMBL/GenBank/DDBJ databases">
        <title>Phylogenetic characterization of a novel taxon of the genus Bifidobacterium: Bifidobacterium choloepi sp. nov.</title>
        <authorList>
            <person name="Modesto M."/>
            <person name="Satti M."/>
        </authorList>
    </citation>
    <scope>NUCLEOTIDE SEQUENCE [LARGE SCALE GENOMIC DNA]</scope>
    <source>
        <strain evidence="11 12">BRDM6</strain>
    </source>
</reference>
<sequence>MTWRTVAIITQSKISSKNNLLIIQNDDGVHSVPLSDIGTVLINSTRSVITTHAIDELLKKDIRIICCDDKGFPNGQIMPKRSSTGRRQKIMMQMHWDQLRKDRLWQHIIQEKIRIQAQTLEYLDIGKTSELFSLIAQVTPGDADNREAVASHLYFPRLFSYEFTRNDEEQNINSLLNYGYAIILSEVSRCIALHGYLNEFGIHHDNDHNPYNLACDLMEPFRPFVDEEAFAIGSTPLTPEIKQRLIRLLRRDNDRLRTSLAVAIEGFVSKALRYLREENAELPQVRSFAE</sequence>
<evidence type="ECO:0000256" key="1">
    <source>
        <dbReference type="ARBA" id="ARBA00022722"/>
    </source>
</evidence>
<dbReference type="Pfam" id="PF01867">
    <property type="entry name" value="Cas_Cas1"/>
    <property type="match status" value="1"/>
</dbReference>